<feature type="transmembrane region" description="Helical" evidence="6">
    <location>
        <begin position="30"/>
        <end position="50"/>
    </location>
</feature>
<feature type="transmembrane region" description="Helical" evidence="6">
    <location>
        <begin position="123"/>
        <end position="140"/>
    </location>
</feature>
<comment type="subcellular location">
    <subcellularLocation>
        <location evidence="1">Membrane</location>
        <topology evidence="1">Multi-pass membrane protein</topology>
    </subcellularLocation>
</comment>
<dbReference type="PANTHER" id="PTHR32322">
    <property type="entry name" value="INNER MEMBRANE TRANSPORTER"/>
    <property type="match status" value="1"/>
</dbReference>
<keyword evidence="3 6" id="KW-1133">Transmembrane helix</keyword>
<feature type="domain" description="EamA" evidence="7">
    <location>
        <begin position="4"/>
        <end position="139"/>
    </location>
</feature>
<reference evidence="8" key="1">
    <citation type="submission" date="2021-05" db="EMBL/GenBank/DDBJ databases">
        <title>Energy efficiency and biological interactions define the core microbiome of deep oligotrophic groundwater.</title>
        <authorList>
            <person name="Mehrshad M."/>
            <person name="Lopez-Fernandez M."/>
            <person name="Bell E."/>
            <person name="Bernier-Latmani R."/>
            <person name="Bertilsson S."/>
            <person name="Dopson M."/>
        </authorList>
    </citation>
    <scope>NUCLEOTIDE SEQUENCE</scope>
    <source>
        <strain evidence="8">Modern_marine.mb.64</strain>
    </source>
</reference>
<feature type="domain" description="EamA" evidence="7">
    <location>
        <begin position="152"/>
        <end position="279"/>
    </location>
</feature>
<accession>A0A948RST5</accession>
<evidence type="ECO:0000259" key="7">
    <source>
        <dbReference type="Pfam" id="PF00892"/>
    </source>
</evidence>
<feature type="transmembrane region" description="Helical" evidence="6">
    <location>
        <begin position="204"/>
        <end position="227"/>
    </location>
</feature>
<gene>
    <name evidence="8" type="ORF">KJ970_00380</name>
</gene>
<evidence type="ECO:0000313" key="8">
    <source>
        <dbReference type="EMBL" id="MBU2689356.1"/>
    </source>
</evidence>
<feature type="transmembrane region" description="Helical" evidence="6">
    <location>
        <begin position="146"/>
        <end position="167"/>
    </location>
</feature>
<feature type="transmembrane region" description="Helical" evidence="6">
    <location>
        <begin position="179"/>
        <end position="198"/>
    </location>
</feature>
<keyword evidence="4 6" id="KW-0472">Membrane</keyword>
<evidence type="ECO:0000256" key="2">
    <source>
        <dbReference type="ARBA" id="ARBA00022692"/>
    </source>
</evidence>
<dbReference type="Pfam" id="PF00892">
    <property type="entry name" value="EamA"/>
    <property type="match status" value="2"/>
</dbReference>
<feature type="transmembrane region" description="Helical" evidence="6">
    <location>
        <begin position="99"/>
        <end position="116"/>
    </location>
</feature>
<evidence type="ECO:0000256" key="1">
    <source>
        <dbReference type="ARBA" id="ARBA00004141"/>
    </source>
</evidence>
<feature type="region of interest" description="Disordered" evidence="5">
    <location>
        <begin position="288"/>
        <end position="344"/>
    </location>
</feature>
<evidence type="ECO:0000313" key="9">
    <source>
        <dbReference type="Proteomes" id="UP000777784"/>
    </source>
</evidence>
<feature type="compositionally biased region" description="Basic residues" evidence="5">
    <location>
        <begin position="318"/>
        <end position="344"/>
    </location>
</feature>
<protein>
    <submittedName>
        <fullName evidence="8">DMT family transporter</fullName>
    </submittedName>
</protein>
<keyword evidence="2 6" id="KW-0812">Transmembrane</keyword>
<name>A0A948RST5_UNCEI</name>
<dbReference type="EMBL" id="JAHJDP010000003">
    <property type="protein sequence ID" value="MBU2689356.1"/>
    <property type="molecule type" value="Genomic_DNA"/>
</dbReference>
<evidence type="ECO:0000256" key="5">
    <source>
        <dbReference type="SAM" id="MobiDB-lite"/>
    </source>
</evidence>
<dbReference type="InterPro" id="IPR037185">
    <property type="entry name" value="EmrE-like"/>
</dbReference>
<dbReference type="InterPro" id="IPR000620">
    <property type="entry name" value="EamA_dom"/>
</dbReference>
<dbReference type="InterPro" id="IPR050638">
    <property type="entry name" value="AA-Vitamin_Transporters"/>
</dbReference>
<evidence type="ECO:0000256" key="4">
    <source>
        <dbReference type="ARBA" id="ARBA00023136"/>
    </source>
</evidence>
<dbReference type="SUPFAM" id="SSF103481">
    <property type="entry name" value="Multidrug resistance efflux transporter EmrE"/>
    <property type="match status" value="2"/>
</dbReference>
<dbReference type="AlphaFoldDB" id="A0A948RST5"/>
<feature type="compositionally biased region" description="Basic and acidic residues" evidence="5">
    <location>
        <begin position="288"/>
        <end position="317"/>
    </location>
</feature>
<feature type="transmembrane region" description="Helical" evidence="6">
    <location>
        <begin position="262"/>
        <end position="280"/>
    </location>
</feature>
<dbReference type="GO" id="GO:0016020">
    <property type="term" value="C:membrane"/>
    <property type="evidence" value="ECO:0007669"/>
    <property type="project" value="UniProtKB-SubCell"/>
</dbReference>
<comment type="caution">
    <text evidence="8">The sequence shown here is derived from an EMBL/GenBank/DDBJ whole genome shotgun (WGS) entry which is preliminary data.</text>
</comment>
<evidence type="ECO:0000256" key="3">
    <source>
        <dbReference type="ARBA" id="ARBA00022989"/>
    </source>
</evidence>
<evidence type="ECO:0000256" key="6">
    <source>
        <dbReference type="SAM" id="Phobius"/>
    </source>
</evidence>
<dbReference type="Proteomes" id="UP000777784">
    <property type="component" value="Unassembled WGS sequence"/>
</dbReference>
<proteinExistence type="predicted"/>
<feature type="transmembrane region" description="Helical" evidence="6">
    <location>
        <begin position="70"/>
        <end position="93"/>
    </location>
</feature>
<organism evidence="8 9">
    <name type="scientific">Eiseniibacteriota bacterium</name>
    <dbReference type="NCBI Taxonomy" id="2212470"/>
    <lineage>
        <taxon>Bacteria</taxon>
        <taxon>Candidatus Eiseniibacteriota</taxon>
    </lineage>
</organism>
<dbReference type="PANTHER" id="PTHR32322:SF9">
    <property type="entry name" value="AMINO-ACID METABOLITE EFFLUX PUMP-RELATED"/>
    <property type="match status" value="1"/>
</dbReference>
<feature type="transmembrane region" description="Helical" evidence="6">
    <location>
        <begin position="239"/>
        <end position="256"/>
    </location>
</feature>
<sequence>MIRAVGFAIFAAALFGAATPASKMLLSGLTPFQLAGLLYLGAAIGVAPTAGRSGGIRLPARSDRRNRLRLLGAVVAGGICGPVLLLLGLHLAMAASVSLWLNFELAATALIGVVIFRDQLSLSGWGGVLCAFGGALLLSLPSGTSGLLAGGLVLLGCLCWGVDNHLTALIDGITPSQSTFWKGLAAGTANLAIGILMAPFHAGLLQVLAALFVGAWAYGASITLYISSAQVIGATRAQIAFASAPFFGVLLSVLLLGESLGFIHLGSVLLFILGIGLLTFDRHEHRHEHEAMEHEHAHRHDDEHHDHEHPKLPESERHSHRHRHRAGAHSHPHWPDLHHRHRHK</sequence>